<name>A0A5P2DLT4_STRVZ</name>
<dbReference type="InterPro" id="IPR011109">
    <property type="entry name" value="DNA_bind_recombinase_dom"/>
</dbReference>
<gene>
    <name evidence="4" type="ORF">DEJ51_14430</name>
</gene>
<evidence type="ECO:0000256" key="2">
    <source>
        <dbReference type="ARBA" id="ARBA00023172"/>
    </source>
</evidence>
<reference evidence="4 5" key="1">
    <citation type="submission" date="2018-05" db="EMBL/GenBank/DDBJ databases">
        <title>Streptomyces venezuelae.</title>
        <authorList>
            <person name="Kim W."/>
            <person name="Lee N."/>
            <person name="Cho B.-K."/>
        </authorList>
    </citation>
    <scope>NUCLEOTIDE SEQUENCE [LARGE SCALE GENOMIC DNA]</scope>
    <source>
        <strain evidence="4 5">ATCC 21018</strain>
    </source>
</reference>
<dbReference type="GO" id="GO:0000150">
    <property type="term" value="F:DNA strand exchange activity"/>
    <property type="evidence" value="ECO:0007669"/>
    <property type="project" value="InterPro"/>
</dbReference>
<keyword evidence="1" id="KW-0238">DNA-binding</keyword>
<evidence type="ECO:0000259" key="3">
    <source>
        <dbReference type="PROSITE" id="PS51737"/>
    </source>
</evidence>
<dbReference type="Gene3D" id="3.40.50.1390">
    <property type="entry name" value="Resolvase, N-terminal catalytic domain"/>
    <property type="match status" value="1"/>
</dbReference>
<evidence type="ECO:0000313" key="5">
    <source>
        <dbReference type="Proteomes" id="UP000324101"/>
    </source>
</evidence>
<dbReference type="InterPro" id="IPR006119">
    <property type="entry name" value="Resolv_N"/>
</dbReference>
<dbReference type="PANTHER" id="PTHR30461:SF2">
    <property type="entry name" value="SERINE RECOMBINASE PINE-RELATED"/>
    <property type="match status" value="1"/>
</dbReference>
<dbReference type="OrthoDB" id="4367319at2"/>
<protein>
    <submittedName>
        <fullName evidence="4">Recombinase family protein</fullName>
    </submittedName>
</protein>
<dbReference type="Gene3D" id="3.90.1750.20">
    <property type="entry name" value="Putative Large Serine Recombinase, Chain B, Domain 2"/>
    <property type="match status" value="1"/>
</dbReference>
<organism evidence="4 5">
    <name type="scientific">Streptomyces venezuelae</name>
    <dbReference type="NCBI Taxonomy" id="54571"/>
    <lineage>
        <taxon>Bacteria</taxon>
        <taxon>Bacillati</taxon>
        <taxon>Actinomycetota</taxon>
        <taxon>Actinomycetes</taxon>
        <taxon>Kitasatosporales</taxon>
        <taxon>Streptomycetaceae</taxon>
        <taxon>Streptomyces</taxon>
    </lineage>
</organism>
<dbReference type="RefSeq" id="WP_150257953.1">
    <property type="nucleotide sequence ID" value="NZ_CP029189.1"/>
</dbReference>
<dbReference type="Pfam" id="PF07508">
    <property type="entry name" value="Recombinase"/>
    <property type="match status" value="1"/>
</dbReference>
<keyword evidence="2" id="KW-0233">DNA recombination</keyword>
<dbReference type="InterPro" id="IPR050639">
    <property type="entry name" value="SSR_resolvase"/>
</dbReference>
<accession>A0A5P2DLT4</accession>
<sequence length="549" mass="61991">MARVLGVVRLSKVSDETTSPERQRRSIQRWADQEGHVVVGWVEDIDVSGGVEPWKRPEFGKWLPSTIGKEVSSIEHRIALEESRADEYDTICALKLDRLSRRVLHVHTLVEWCEKHGKEVATVEDGINLNTQMGKLLFSLIASFAEGELEAIKARAKSSYNHLVKEGRWRGGRIPYGYRAEKQDTGDGWRLVLDDYGTDTAGTLREIVRRLIEGESANSIAQWLNEDPTKTPVSLDAQLIRNGKPPKGGRWTAANTAKVVRSLNVLGQMEVTEEVVIDGQKMKRTRVVRDAEGRPLQRAEPLITQEEWELANKKLDENTSKRNGNRKGGSPMLRVAFCTCGEPAYLGPGRNWPYYRCASRTTHKPCPTGSKGIAAHVLEGAVEEVFLRAAGDVEIVRKVFRPGVDFTRDIEEVNRALGELREDREAGLYSSELGKQEYRDTYKRLDARREQLMAQPTRPDGWDEIPTNETYRERWAKLSTQHEKGKELRAAGVRAIIYAEELPPLTAVQAMSPEGHDGMWQEGKGRVQVLIPMDFKRRVRDLAAVHSES</sequence>
<dbReference type="FunFam" id="3.90.1750.20:FF:000003">
    <property type="entry name" value="Serine recombinase"/>
    <property type="match status" value="1"/>
</dbReference>
<dbReference type="Proteomes" id="UP000324101">
    <property type="component" value="Chromosome"/>
</dbReference>
<dbReference type="EMBL" id="CP029189">
    <property type="protein sequence ID" value="QES55237.1"/>
    <property type="molecule type" value="Genomic_DNA"/>
</dbReference>
<dbReference type="SUPFAM" id="SSF53041">
    <property type="entry name" value="Resolvase-like"/>
    <property type="match status" value="1"/>
</dbReference>
<dbReference type="InterPro" id="IPR038109">
    <property type="entry name" value="DNA_bind_recomb_sf"/>
</dbReference>
<dbReference type="AlphaFoldDB" id="A0A5P2DLT4"/>
<feature type="domain" description="Recombinase" evidence="3">
    <location>
        <begin position="175"/>
        <end position="321"/>
    </location>
</feature>
<dbReference type="PANTHER" id="PTHR30461">
    <property type="entry name" value="DNA-INVERTASE FROM LAMBDOID PROPHAGE"/>
    <property type="match status" value="1"/>
</dbReference>
<dbReference type="PROSITE" id="PS51737">
    <property type="entry name" value="RECOMBINASE_DNA_BIND"/>
    <property type="match status" value="1"/>
</dbReference>
<evidence type="ECO:0000256" key="1">
    <source>
        <dbReference type="ARBA" id="ARBA00023125"/>
    </source>
</evidence>
<dbReference type="CDD" id="cd00338">
    <property type="entry name" value="Ser_Recombinase"/>
    <property type="match status" value="1"/>
</dbReference>
<dbReference type="GO" id="GO:0003677">
    <property type="term" value="F:DNA binding"/>
    <property type="evidence" value="ECO:0007669"/>
    <property type="project" value="UniProtKB-KW"/>
</dbReference>
<evidence type="ECO:0000313" key="4">
    <source>
        <dbReference type="EMBL" id="QES55237.1"/>
    </source>
</evidence>
<dbReference type="SMART" id="SM00857">
    <property type="entry name" value="Resolvase"/>
    <property type="match status" value="1"/>
</dbReference>
<proteinExistence type="predicted"/>
<dbReference type="InterPro" id="IPR036162">
    <property type="entry name" value="Resolvase-like_N_sf"/>
</dbReference>
<dbReference type="Pfam" id="PF00239">
    <property type="entry name" value="Resolvase"/>
    <property type="match status" value="1"/>
</dbReference>